<gene>
    <name evidence="2" type="ORF">BBK82_43890</name>
</gene>
<dbReference type="Proteomes" id="UP000093053">
    <property type="component" value="Chromosome"/>
</dbReference>
<feature type="domain" description="Polynucleotide kinase PNKP phosphatase" evidence="1">
    <location>
        <begin position="5"/>
        <end position="138"/>
    </location>
</feature>
<dbReference type="OrthoDB" id="5189293at2"/>
<dbReference type="InterPro" id="IPR036412">
    <property type="entry name" value="HAD-like_sf"/>
</dbReference>
<sequence length="153" mass="17235">MTRPVVVLDIDGTVADARHRLHLLDTDSPTRWAEFFDAAGADPVLPDGVELAHRLAVDHDIVWLTGRPVRLAELTRRWLTEHGLPPGDLVMQPPGDKRPARVVKLERVLELQRRRKVVLIVDDDPRVVSRFKEAGLPVHHATWTPWAPALGNQ</sequence>
<dbReference type="SUPFAM" id="SSF56784">
    <property type="entry name" value="HAD-like"/>
    <property type="match status" value="1"/>
</dbReference>
<reference evidence="2 3" key="1">
    <citation type="submission" date="2016-07" db="EMBL/GenBank/DDBJ databases">
        <title>Complete genome sequence of the Lentzea guizhouensis DHS C013.</title>
        <authorList>
            <person name="Cao C."/>
        </authorList>
    </citation>
    <scope>NUCLEOTIDE SEQUENCE [LARGE SCALE GENOMIC DNA]</scope>
    <source>
        <strain evidence="2 3">DHS C013</strain>
    </source>
</reference>
<evidence type="ECO:0000313" key="2">
    <source>
        <dbReference type="EMBL" id="ANZ43532.1"/>
    </source>
</evidence>
<keyword evidence="3" id="KW-1185">Reference proteome</keyword>
<protein>
    <recommendedName>
        <fullName evidence="1">Polynucleotide kinase PNKP phosphatase domain-containing protein</fullName>
    </recommendedName>
</protein>
<dbReference type="AlphaFoldDB" id="A0A1B2I0N0"/>
<dbReference type="Gene3D" id="3.40.50.1000">
    <property type="entry name" value="HAD superfamily/HAD-like"/>
    <property type="match status" value="1"/>
</dbReference>
<name>A0A1B2I0N0_9PSEU</name>
<dbReference type="RefSeq" id="WP_065921852.1">
    <property type="nucleotide sequence ID" value="NZ_CP016793.1"/>
</dbReference>
<evidence type="ECO:0000313" key="3">
    <source>
        <dbReference type="Proteomes" id="UP000093053"/>
    </source>
</evidence>
<dbReference type="InterPro" id="IPR056782">
    <property type="entry name" value="HAD_PNKP"/>
</dbReference>
<accession>A0A1B2I0N0</accession>
<dbReference type="Pfam" id="PF25109">
    <property type="entry name" value="HAD_PNKP"/>
    <property type="match status" value="1"/>
</dbReference>
<dbReference type="STRING" id="1586287.BBK82_43890"/>
<proteinExistence type="predicted"/>
<organism evidence="2 3">
    <name type="scientific">Lentzea guizhouensis</name>
    <dbReference type="NCBI Taxonomy" id="1586287"/>
    <lineage>
        <taxon>Bacteria</taxon>
        <taxon>Bacillati</taxon>
        <taxon>Actinomycetota</taxon>
        <taxon>Actinomycetes</taxon>
        <taxon>Pseudonocardiales</taxon>
        <taxon>Pseudonocardiaceae</taxon>
        <taxon>Lentzea</taxon>
    </lineage>
</organism>
<dbReference type="InterPro" id="IPR023214">
    <property type="entry name" value="HAD_sf"/>
</dbReference>
<evidence type="ECO:0000259" key="1">
    <source>
        <dbReference type="Pfam" id="PF25109"/>
    </source>
</evidence>
<dbReference type="KEGG" id="led:BBK82_43890"/>
<dbReference type="EMBL" id="CP016793">
    <property type="protein sequence ID" value="ANZ43532.1"/>
    <property type="molecule type" value="Genomic_DNA"/>
</dbReference>